<dbReference type="InterPro" id="IPR036388">
    <property type="entry name" value="WH-like_DNA-bd_sf"/>
</dbReference>
<proteinExistence type="predicted"/>
<evidence type="ECO:0008006" key="3">
    <source>
        <dbReference type="Google" id="ProtNLM"/>
    </source>
</evidence>
<organism evidence="1 2">
    <name type="scientific">Malacoplasma penetrans (strain HF-2)</name>
    <name type="common">Mycoplasma penetrans</name>
    <dbReference type="NCBI Taxonomy" id="272633"/>
    <lineage>
        <taxon>Bacteria</taxon>
        <taxon>Bacillati</taxon>
        <taxon>Mycoplasmatota</taxon>
        <taxon>Mycoplasmoidales</taxon>
        <taxon>Mycoplasmoidaceae</taxon>
        <taxon>Malacoplasma</taxon>
    </lineage>
</organism>
<dbReference type="AlphaFoldDB" id="Q8EWI1"/>
<evidence type="ECO:0000313" key="2">
    <source>
        <dbReference type="Proteomes" id="UP000002522"/>
    </source>
</evidence>
<name>Q8EWI1_MALP2</name>
<keyword evidence="2" id="KW-1185">Reference proteome</keyword>
<protein>
    <recommendedName>
        <fullName evidence="3">HTH rpiR-type domain-containing protein</fullName>
    </recommendedName>
</protein>
<dbReference type="InParanoid" id="Q8EWI1"/>
<sequence>MSSHMQKQNKPIVKLIENFENDESLTQLEKEVINNINNNPRDFLFSKNIKTFCLDNGIVETTIQRIAKKLDYSSSLEMKNKLTIKLNNFIYKEKENIINMLDKKVNYEILRYFNFIERKATIMDWNTIDKMKNSFLENKTIYIYQNDSLFSYYFFEKICEALHKNIIRIENKNHFDLIKSGINENVFLIITNPFGEINEFENTLIDFFKLKNKEIYYITSTFKKITDINLLILDIENNLNKNDDLFNKNFYFKILYDQMVNIITMSLIKELNKQK</sequence>
<dbReference type="KEGG" id="mpe:MYPE2240"/>
<dbReference type="Gene3D" id="1.10.10.10">
    <property type="entry name" value="Winged helix-like DNA-binding domain superfamily/Winged helix DNA-binding domain"/>
    <property type="match status" value="1"/>
</dbReference>
<accession>Q8EWI1</accession>
<reference evidence="1 2" key="1">
    <citation type="journal article" date="2002" name="Nucleic Acids Res.">
        <title>The complete genomic sequence of Mycoplasma penetrans, an intracellular bacterial pathogen in humans.</title>
        <authorList>
            <person name="Sasaki Y."/>
            <person name="Ishikawa J."/>
            <person name="Yamashita A."/>
            <person name="Oshima K."/>
            <person name="Kenri T."/>
            <person name="Furuya K."/>
            <person name="Yoshino C."/>
            <person name="Horino A."/>
            <person name="Shiba T."/>
            <person name="Sasaki T."/>
            <person name="Hattori M."/>
        </authorList>
    </citation>
    <scope>NUCLEOTIDE SEQUENCE [LARGE SCALE GENOMIC DNA]</scope>
    <source>
        <strain evidence="1 2">HF-2</strain>
    </source>
</reference>
<gene>
    <name evidence="1" type="ordered locus">MYPE2240</name>
</gene>
<dbReference type="eggNOG" id="ENOG5030NKS">
    <property type="taxonomic scope" value="Bacteria"/>
</dbReference>
<dbReference type="Proteomes" id="UP000002522">
    <property type="component" value="Chromosome"/>
</dbReference>
<dbReference type="HOGENOM" id="CLU_1011295_0_0_14"/>
<dbReference type="EMBL" id="BA000026">
    <property type="protein sequence ID" value="BAC44015.1"/>
    <property type="molecule type" value="Genomic_DNA"/>
</dbReference>
<evidence type="ECO:0000313" key="1">
    <source>
        <dbReference type="EMBL" id="BAC44015.1"/>
    </source>
</evidence>